<dbReference type="Proteomes" id="UP000009080">
    <property type="component" value="Chromosome"/>
</dbReference>
<name>C6AR26_TERTT</name>
<dbReference type="KEGG" id="ttu:TERTU_2713"/>
<dbReference type="STRING" id="377629.TERTU_2713"/>
<accession>C6AR26</accession>
<proteinExistence type="predicted"/>
<dbReference type="HOGENOM" id="CLU_1626260_0_0_6"/>
<reference evidence="1 2" key="1">
    <citation type="journal article" date="2009" name="PLoS ONE">
        <title>The complete genome of Teredinibacter turnerae T7901: an intracellular endosymbiont of marine wood-boring bivalves (shipworms).</title>
        <authorList>
            <person name="Yang J.C."/>
            <person name="Madupu R."/>
            <person name="Durkin A.S."/>
            <person name="Ekborg N.A."/>
            <person name="Pedamallu C.S."/>
            <person name="Hostetler J.B."/>
            <person name="Radune D."/>
            <person name="Toms B.S."/>
            <person name="Henrissat B."/>
            <person name="Coutinho P.M."/>
            <person name="Schwarz S."/>
            <person name="Field L."/>
            <person name="Trindade-Silva A.E."/>
            <person name="Soares C.A.G."/>
            <person name="Elshahawi S."/>
            <person name="Hanora A."/>
            <person name="Schmidt E.W."/>
            <person name="Haygood M.G."/>
            <person name="Posfai J."/>
            <person name="Benner J."/>
            <person name="Madinger C."/>
            <person name="Nove J."/>
            <person name="Anton B."/>
            <person name="Chaudhary K."/>
            <person name="Foster J."/>
            <person name="Holman A."/>
            <person name="Kumar S."/>
            <person name="Lessard P.A."/>
            <person name="Luyten Y.A."/>
            <person name="Slatko B."/>
            <person name="Wood N."/>
            <person name="Wu B."/>
            <person name="Teplitski M."/>
            <person name="Mougous J.D."/>
            <person name="Ward N."/>
            <person name="Eisen J.A."/>
            <person name="Badger J.H."/>
            <person name="Distel D.L."/>
        </authorList>
    </citation>
    <scope>NUCLEOTIDE SEQUENCE [LARGE SCALE GENOMIC DNA]</scope>
    <source>
        <strain evidence="2">ATCC 39867 / T7901</strain>
    </source>
</reference>
<sequence>MVTVIDRWVSPFKRLLLGLWSLALVCPCFAESRFGVRGFAHTGAHHSAFSAYNPSTETPVRLLDDDALLEHAALRREHGNCGERHQLNRHWLEQSAENTASGAEALRKLLQQSALRYWHNLTGTDETTDSSQLTAAEPGVSWSNYSIDLSEDEAHLTFTYHYQ</sequence>
<dbReference type="eggNOG" id="ENOG5030T35">
    <property type="taxonomic scope" value="Bacteria"/>
</dbReference>
<evidence type="ECO:0000313" key="2">
    <source>
        <dbReference type="Proteomes" id="UP000009080"/>
    </source>
</evidence>
<dbReference type="RefSeq" id="WP_015820964.1">
    <property type="nucleotide sequence ID" value="NC_012997.1"/>
</dbReference>
<keyword evidence="1" id="KW-0808">Transferase</keyword>
<dbReference type="EMBL" id="CP001614">
    <property type="protein sequence ID" value="ACS93570.1"/>
    <property type="molecule type" value="Genomic_DNA"/>
</dbReference>
<dbReference type="OrthoDB" id="9892557at2"/>
<dbReference type="AlphaFoldDB" id="C6AR26"/>
<keyword evidence="1" id="KW-0418">Kinase</keyword>
<protein>
    <submittedName>
        <fullName evidence="1">PAS/PAC sensor hybrid histidine kinase</fullName>
    </submittedName>
</protein>
<organism evidence="1 2">
    <name type="scientific">Teredinibacter turnerae (strain ATCC 39867 / T7901)</name>
    <dbReference type="NCBI Taxonomy" id="377629"/>
    <lineage>
        <taxon>Bacteria</taxon>
        <taxon>Pseudomonadati</taxon>
        <taxon>Pseudomonadota</taxon>
        <taxon>Gammaproteobacteria</taxon>
        <taxon>Cellvibrionales</taxon>
        <taxon>Cellvibrionaceae</taxon>
        <taxon>Teredinibacter</taxon>
    </lineage>
</organism>
<dbReference type="GO" id="GO:0016301">
    <property type="term" value="F:kinase activity"/>
    <property type="evidence" value="ECO:0007669"/>
    <property type="project" value="UniProtKB-KW"/>
</dbReference>
<gene>
    <name evidence="1" type="ordered locus">TERTU_2713</name>
</gene>
<evidence type="ECO:0000313" key="1">
    <source>
        <dbReference type="EMBL" id="ACS93570.1"/>
    </source>
</evidence>
<keyword evidence="2" id="KW-1185">Reference proteome</keyword>